<protein>
    <submittedName>
        <fullName evidence="3">S-adenosyl-L-methionine-dependent methyltransferase</fullName>
    </submittedName>
</protein>
<dbReference type="PANTHER" id="PTHR45681:SF6">
    <property type="entry name" value="POLYKETIDE SYNTHASE 37"/>
    <property type="match status" value="1"/>
</dbReference>
<proteinExistence type="predicted"/>
<dbReference type="PANTHER" id="PTHR45681">
    <property type="entry name" value="POLYKETIDE SYNTHASE 44-RELATED"/>
    <property type="match status" value="1"/>
</dbReference>
<evidence type="ECO:0000259" key="2">
    <source>
        <dbReference type="Pfam" id="PF08242"/>
    </source>
</evidence>
<name>A0AAN6YMG7_9PEZI</name>
<dbReference type="InterPro" id="IPR029063">
    <property type="entry name" value="SAM-dependent_MTases_sf"/>
</dbReference>
<comment type="caution">
    <text evidence="3">The sequence shown here is derived from an EMBL/GenBank/DDBJ whole genome shotgun (WGS) entry which is preliminary data.</text>
</comment>
<dbReference type="InterPro" id="IPR050444">
    <property type="entry name" value="Polyketide_Synthase"/>
</dbReference>
<gene>
    <name evidence="3" type="ORF">QBC38DRAFT_347362</name>
</gene>
<dbReference type="AlphaFoldDB" id="A0AAN6YMG7"/>
<feature type="non-terminal residue" evidence="3">
    <location>
        <position position="195"/>
    </location>
</feature>
<dbReference type="Proteomes" id="UP001301958">
    <property type="component" value="Unassembled WGS sequence"/>
</dbReference>
<dbReference type="Gene3D" id="3.40.50.150">
    <property type="entry name" value="Vaccinia Virus protein VP39"/>
    <property type="match status" value="1"/>
</dbReference>
<dbReference type="InterPro" id="IPR013217">
    <property type="entry name" value="Methyltransf_12"/>
</dbReference>
<keyword evidence="4" id="KW-1185">Reference proteome</keyword>
<keyword evidence="1" id="KW-0808">Transferase</keyword>
<keyword evidence="3" id="KW-0489">Methyltransferase</keyword>
<accession>A0AAN6YMG7</accession>
<evidence type="ECO:0000256" key="1">
    <source>
        <dbReference type="ARBA" id="ARBA00022679"/>
    </source>
</evidence>
<reference evidence="3" key="2">
    <citation type="submission" date="2023-05" db="EMBL/GenBank/DDBJ databases">
        <authorList>
            <consortium name="Lawrence Berkeley National Laboratory"/>
            <person name="Steindorff A."/>
            <person name="Hensen N."/>
            <person name="Bonometti L."/>
            <person name="Westerberg I."/>
            <person name="Brannstrom I.O."/>
            <person name="Guillou S."/>
            <person name="Cros-Aarteil S."/>
            <person name="Calhoun S."/>
            <person name="Haridas S."/>
            <person name="Kuo A."/>
            <person name="Mondo S."/>
            <person name="Pangilinan J."/>
            <person name="Riley R."/>
            <person name="Labutti K."/>
            <person name="Andreopoulos B."/>
            <person name="Lipzen A."/>
            <person name="Chen C."/>
            <person name="Yanf M."/>
            <person name="Daum C."/>
            <person name="Ng V."/>
            <person name="Clum A."/>
            <person name="Ohm R."/>
            <person name="Martin F."/>
            <person name="Silar P."/>
            <person name="Natvig D."/>
            <person name="Lalanne C."/>
            <person name="Gautier V."/>
            <person name="Ament-Velasquez S.L."/>
            <person name="Kruys A."/>
            <person name="Hutchinson M.I."/>
            <person name="Powell A.J."/>
            <person name="Barry K."/>
            <person name="Miller A.N."/>
            <person name="Grigoriev I.V."/>
            <person name="Debuchy R."/>
            <person name="Gladieux P."/>
            <person name="Thoren M.H."/>
            <person name="Johannesson H."/>
        </authorList>
    </citation>
    <scope>NUCLEOTIDE SEQUENCE</scope>
    <source>
        <strain evidence="3">CBS 990.96</strain>
    </source>
</reference>
<evidence type="ECO:0000313" key="4">
    <source>
        <dbReference type="Proteomes" id="UP001301958"/>
    </source>
</evidence>
<feature type="non-terminal residue" evidence="3">
    <location>
        <position position="1"/>
    </location>
</feature>
<feature type="domain" description="Methyltransferase type 12" evidence="2">
    <location>
        <begin position="50"/>
        <end position="156"/>
    </location>
</feature>
<sequence length="195" mass="22184">NLSISTEELIFRDGLADRYYEEMLANIHHAHPARAWLSLLCFKNPGMKILEVGAGTGGQTLRLLEEMSSDGMMKWEQYDYTDISPSFFDQARHKFQKYLSRMRFKVCDISKDPTTGQSFEPGTSDLIVASHVLHATDRLDDSLGNIRKLLKPGGKLLFFETTAPEAILAFAFGLLKGWWSPLHHEERNQYSPCLT</sequence>
<dbReference type="CDD" id="cd02440">
    <property type="entry name" value="AdoMet_MTases"/>
    <property type="match status" value="1"/>
</dbReference>
<reference evidence="3" key="1">
    <citation type="journal article" date="2023" name="Mol. Phylogenet. Evol.">
        <title>Genome-scale phylogeny and comparative genomics of the fungal order Sordariales.</title>
        <authorList>
            <person name="Hensen N."/>
            <person name="Bonometti L."/>
            <person name="Westerberg I."/>
            <person name="Brannstrom I.O."/>
            <person name="Guillou S."/>
            <person name="Cros-Aarteil S."/>
            <person name="Calhoun S."/>
            <person name="Haridas S."/>
            <person name="Kuo A."/>
            <person name="Mondo S."/>
            <person name="Pangilinan J."/>
            <person name="Riley R."/>
            <person name="LaButti K."/>
            <person name="Andreopoulos B."/>
            <person name="Lipzen A."/>
            <person name="Chen C."/>
            <person name="Yan M."/>
            <person name="Daum C."/>
            <person name="Ng V."/>
            <person name="Clum A."/>
            <person name="Steindorff A."/>
            <person name="Ohm R.A."/>
            <person name="Martin F."/>
            <person name="Silar P."/>
            <person name="Natvig D.O."/>
            <person name="Lalanne C."/>
            <person name="Gautier V."/>
            <person name="Ament-Velasquez S.L."/>
            <person name="Kruys A."/>
            <person name="Hutchinson M.I."/>
            <person name="Powell A.J."/>
            <person name="Barry K."/>
            <person name="Miller A.N."/>
            <person name="Grigoriev I.V."/>
            <person name="Debuchy R."/>
            <person name="Gladieux P."/>
            <person name="Hiltunen Thoren M."/>
            <person name="Johannesson H."/>
        </authorList>
    </citation>
    <scope>NUCLEOTIDE SEQUENCE</scope>
    <source>
        <strain evidence="3">CBS 990.96</strain>
    </source>
</reference>
<dbReference type="SUPFAM" id="SSF53335">
    <property type="entry name" value="S-adenosyl-L-methionine-dependent methyltransferases"/>
    <property type="match status" value="1"/>
</dbReference>
<evidence type="ECO:0000313" key="3">
    <source>
        <dbReference type="EMBL" id="KAK4221098.1"/>
    </source>
</evidence>
<dbReference type="Pfam" id="PF08242">
    <property type="entry name" value="Methyltransf_12"/>
    <property type="match status" value="1"/>
</dbReference>
<organism evidence="3 4">
    <name type="scientific">Podospora fimiseda</name>
    <dbReference type="NCBI Taxonomy" id="252190"/>
    <lineage>
        <taxon>Eukaryota</taxon>
        <taxon>Fungi</taxon>
        <taxon>Dikarya</taxon>
        <taxon>Ascomycota</taxon>
        <taxon>Pezizomycotina</taxon>
        <taxon>Sordariomycetes</taxon>
        <taxon>Sordariomycetidae</taxon>
        <taxon>Sordariales</taxon>
        <taxon>Podosporaceae</taxon>
        <taxon>Podospora</taxon>
    </lineage>
</organism>
<dbReference type="EMBL" id="MU865586">
    <property type="protein sequence ID" value="KAK4221098.1"/>
    <property type="molecule type" value="Genomic_DNA"/>
</dbReference>
<dbReference type="GO" id="GO:0032259">
    <property type="term" value="P:methylation"/>
    <property type="evidence" value="ECO:0007669"/>
    <property type="project" value="UniProtKB-KW"/>
</dbReference>
<dbReference type="GO" id="GO:0008168">
    <property type="term" value="F:methyltransferase activity"/>
    <property type="evidence" value="ECO:0007669"/>
    <property type="project" value="UniProtKB-KW"/>
</dbReference>